<name>A0AAN9VJJ3_9ORTH</name>
<keyword evidence="4" id="KW-1185">Reference proteome</keyword>
<keyword evidence="2" id="KW-1133">Transmembrane helix</keyword>
<organism evidence="3 4">
    <name type="scientific">Gryllus longicercus</name>
    <dbReference type="NCBI Taxonomy" id="2509291"/>
    <lineage>
        <taxon>Eukaryota</taxon>
        <taxon>Metazoa</taxon>
        <taxon>Ecdysozoa</taxon>
        <taxon>Arthropoda</taxon>
        <taxon>Hexapoda</taxon>
        <taxon>Insecta</taxon>
        <taxon>Pterygota</taxon>
        <taxon>Neoptera</taxon>
        <taxon>Polyneoptera</taxon>
        <taxon>Orthoptera</taxon>
        <taxon>Ensifera</taxon>
        <taxon>Gryllidea</taxon>
        <taxon>Grylloidea</taxon>
        <taxon>Gryllidae</taxon>
        <taxon>Gryllinae</taxon>
        <taxon>Gryllus</taxon>
    </lineage>
</organism>
<evidence type="ECO:0000313" key="3">
    <source>
        <dbReference type="EMBL" id="KAK7862970.1"/>
    </source>
</evidence>
<evidence type="ECO:0000313" key="4">
    <source>
        <dbReference type="Proteomes" id="UP001378592"/>
    </source>
</evidence>
<protein>
    <submittedName>
        <fullName evidence="3">Uncharacterized protein</fullName>
    </submittedName>
</protein>
<evidence type="ECO:0000256" key="2">
    <source>
        <dbReference type="SAM" id="Phobius"/>
    </source>
</evidence>
<reference evidence="3 4" key="1">
    <citation type="submission" date="2024-03" db="EMBL/GenBank/DDBJ databases">
        <title>The genome assembly and annotation of the cricket Gryllus longicercus Weissman &amp; Gray.</title>
        <authorList>
            <person name="Szrajer S."/>
            <person name="Gray D."/>
            <person name="Ylla G."/>
        </authorList>
    </citation>
    <scope>NUCLEOTIDE SEQUENCE [LARGE SCALE GENOMIC DNA]</scope>
    <source>
        <strain evidence="3">DAG 2021-001</strain>
        <tissue evidence="3">Whole body minus gut</tissue>
    </source>
</reference>
<keyword evidence="2" id="KW-0472">Membrane</keyword>
<feature type="transmembrane region" description="Helical" evidence="2">
    <location>
        <begin position="22"/>
        <end position="44"/>
    </location>
</feature>
<gene>
    <name evidence="3" type="ORF">R5R35_002030</name>
</gene>
<evidence type="ECO:0000256" key="1">
    <source>
        <dbReference type="SAM" id="MobiDB-lite"/>
    </source>
</evidence>
<dbReference type="AlphaFoldDB" id="A0AAN9VJJ3"/>
<dbReference type="Proteomes" id="UP001378592">
    <property type="component" value="Unassembled WGS sequence"/>
</dbReference>
<accession>A0AAN9VJJ3</accession>
<proteinExistence type="predicted"/>
<comment type="caution">
    <text evidence="3">The sequence shown here is derived from an EMBL/GenBank/DDBJ whole genome shotgun (WGS) entry which is preliminary data.</text>
</comment>
<dbReference type="EMBL" id="JAZDUA010000247">
    <property type="protein sequence ID" value="KAK7862970.1"/>
    <property type="molecule type" value="Genomic_DNA"/>
</dbReference>
<sequence>MRLSACVRGCVGSPVALELTPLLATLLGALAALLLVGAAVVAALRVRARTGGGGGGGAARPAALALKEKAAAAAAAAAGGRQPLRADAGADVDRDEKNPDVIPCTNESEYAGAETPGPLQALLSPTFAAPTAAEAQLRNGDLRSAFKGGGAAQPPPPRQAVRAPRCGAQGDEVQYAELRLPRSGSASSSPPAPPLDSASAAAALYAQMEHARWGAAAALPLPAGGALPCREVVTVRTPLMMGDCAQESCV</sequence>
<feature type="region of interest" description="Disordered" evidence="1">
    <location>
        <begin position="144"/>
        <end position="167"/>
    </location>
</feature>
<keyword evidence="2" id="KW-0812">Transmembrane</keyword>